<keyword evidence="3" id="KW-1185">Reference proteome</keyword>
<sequence>MPEEPGQALLEDRLQVGAGEVQLVHLRAQQADPAGPSRAAASADWPQQGTCQALTPSLSAAVDELGVRAGLAEHERTRAHPADRPPHSRPLTAMRRFPACRTRCSIAPACTWTI</sequence>
<comment type="caution">
    <text evidence="2">The sequence shown here is derived from an EMBL/GenBank/DDBJ whole genome shotgun (WGS) entry which is preliminary data.</text>
</comment>
<evidence type="ECO:0000256" key="1">
    <source>
        <dbReference type="SAM" id="MobiDB-lite"/>
    </source>
</evidence>
<accession>A0A5M7BS63</accession>
<dbReference type="AlphaFoldDB" id="A0A5M7BS63"/>
<name>A0A5M7BS63_SACHI</name>
<organism evidence="2 3">
    <name type="scientific">Saccharopolyspora hirsuta</name>
    <dbReference type="NCBI Taxonomy" id="1837"/>
    <lineage>
        <taxon>Bacteria</taxon>
        <taxon>Bacillati</taxon>
        <taxon>Actinomycetota</taxon>
        <taxon>Actinomycetes</taxon>
        <taxon>Pseudonocardiales</taxon>
        <taxon>Pseudonocardiaceae</taxon>
        <taxon>Saccharopolyspora</taxon>
    </lineage>
</organism>
<evidence type="ECO:0000313" key="3">
    <source>
        <dbReference type="Proteomes" id="UP000323946"/>
    </source>
</evidence>
<gene>
    <name evidence="2" type="ORF">F1721_23435</name>
</gene>
<reference evidence="2 3" key="1">
    <citation type="submission" date="2019-09" db="EMBL/GenBank/DDBJ databases">
        <title>Draft genome sequence of the thermophilic Saccharopolyspora hirsuta VKM Ac-666T.</title>
        <authorList>
            <person name="Lobastova T.G."/>
            <person name="Fokina V."/>
            <person name="Bragin E.Y."/>
            <person name="Shtratnikova V.Y."/>
            <person name="Starodumova I.P."/>
            <person name="Tarlachkov S.V."/>
            <person name="Donova M.V."/>
        </authorList>
    </citation>
    <scope>NUCLEOTIDE SEQUENCE [LARGE SCALE GENOMIC DNA]</scope>
    <source>
        <strain evidence="2 3">VKM Ac-666</strain>
    </source>
</reference>
<proteinExistence type="predicted"/>
<dbReference type="RefSeq" id="WP_150068918.1">
    <property type="nucleotide sequence ID" value="NZ_JBEPDJ010000004.1"/>
</dbReference>
<feature type="compositionally biased region" description="Basic and acidic residues" evidence="1">
    <location>
        <begin position="73"/>
        <end position="86"/>
    </location>
</feature>
<dbReference type="EMBL" id="VWPH01000011">
    <property type="protein sequence ID" value="KAA5830064.1"/>
    <property type="molecule type" value="Genomic_DNA"/>
</dbReference>
<feature type="region of interest" description="Disordered" evidence="1">
    <location>
        <begin position="73"/>
        <end position="94"/>
    </location>
</feature>
<evidence type="ECO:0000313" key="2">
    <source>
        <dbReference type="EMBL" id="KAA5830064.1"/>
    </source>
</evidence>
<dbReference type="Proteomes" id="UP000323946">
    <property type="component" value="Unassembled WGS sequence"/>
</dbReference>
<protein>
    <submittedName>
        <fullName evidence="2">Uncharacterized protein</fullName>
    </submittedName>
</protein>